<dbReference type="Pfam" id="PF04471">
    <property type="entry name" value="Mrr_cat"/>
    <property type="match status" value="1"/>
</dbReference>
<dbReference type="InterPro" id="IPR011335">
    <property type="entry name" value="Restrct_endonuc-II-like"/>
</dbReference>
<accession>X1LQS0</accession>
<protein>
    <recommendedName>
        <fullName evidence="1">Restriction endonuclease type IV Mrr domain-containing protein</fullName>
    </recommendedName>
</protein>
<evidence type="ECO:0000259" key="1">
    <source>
        <dbReference type="Pfam" id="PF04471"/>
    </source>
</evidence>
<dbReference type="EMBL" id="BARV01001459">
    <property type="protein sequence ID" value="GAH96458.1"/>
    <property type="molecule type" value="Genomic_DNA"/>
</dbReference>
<dbReference type="AlphaFoldDB" id="X1LQS0"/>
<organism evidence="2">
    <name type="scientific">marine sediment metagenome</name>
    <dbReference type="NCBI Taxonomy" id="412755"/>
    <lineage>
        <taxon>unclassified sequences</taxon>
        <taxon>metagenomes</taxon>
        <taxon>ecological metagenomes</taxon>
    </lineage>
</organism>
<sequence>MREKSKVRQLEIGPELRAQVKEYLEKQGYEITEGAKLLGKSGIEHTFDMLAQRDDGFTTYTIAICIAAGGNSETEAGTVFSFANKAYDTSIQDRVLIAIPGLGQEAKELAQKQRIKVIDGERIESLLDLKPMPPVKPKEPFRFETKDQLVGSLANLGYKVEEKAKVRGRSGVEYTFDILAYTDIDEVGHSLGIDFLSGEREISLEQVVLFDTKAYEVGIDDKVIVVS</sequence>
<feature type="non-terminal residue" evidence="2">
    <location>
        <position position="227"/>
    </location>
</feature>
<reference evidence="2" key="1">
    <citation type="journal article" date="2014" name="Front. Microbiol.">
        <title>High frequency of phylogenetically diverse reductive dehalogenase-homologous genes in deep subseafloor sedimentary metagenomes.</title>
        <authorList>
            <person name="Kawai M."/>
            <person name="Futagami T."/>
            <person name="Toyoda A."/>
            <person name="Takaki Y."/>
            <person name="Nishi S."/>
            <person name="Hori S."/>
            <person name="Arai W."/>
            <person name="Tsubouchi T."/>
            <person name="Morono Y."/>
            <person name="Uchiyama I."/>
            <person name="Ito T."/>
            <person name="Fujiyama A."/>
            <person name="Inagaki F."/>
            <person name="Takami H."/>
        </authorList>
    </citation>
    <scope>NUCLEOTIDE SEQUENCE</scope>
    <source>
        <strain evidence="2">Expedition CK06-06</strain>
    </source>
</reference>
<dbReference type="SUPFAM" id="SSF52980">
    <property type="entry name" value="Restriction endonuclease-like"/>
    <property type="match status" value="1"/>
</dbReference>
<comment type="caution">
    <text evidence="2">The sequence shown here is derived from an EMBL/GenBank/DDBJ whole genome shotgun (WGS) entry which is preliminary data.</text>
</comment>
<dbReference type="InterPro" id="IPR007560">
    <property type="entry name" value="Restrct_endonuc_IV_Mrr"/>
</dbReference>
<name>X1LQS0_9ZZZZ</name>
<feature type="domain" description="Restriction endonuclease type IV Mrr" evidence="1">
    <location>
        <begin position="15"/>
        <end position="127"/>
    </location>
</feature>
<proteinExistence type="predicted"/>
<evidence type="ECO:0000313" key="2">
    <source>
        <dbReference type="EMBL" id="GAH96458.1"/>
    </source>
</evidence>
<dbReference type="GO" id="GO:0003677">
    <property type="term" value="F:DNA binding"/>
    <property type="evidence" value="ECO:0007669"/>
    <property type="project" value="InterPro"/>
</dbReference>
<dbReference type="GO" id="GO:0004519">
    <property type="term" value="F:endonuclease activity"/>
    <property type="evidence" value="ECO:0007669"/>
    <property type="project" value="InterPro"/>
</dbReference>
<dbReference type="GO" id="GO:0009307">
    <property type="term" value="P:DNA restriction-modification system"/>
    <property type="evidence" value="ECO:0007669"/>
    <property type="project" value="InterPro"/>
</dbReference>
<gene>
    <name evidence="2" type="ORF">S06H3_04224</name>
</gene>